<protein>
    <submittedName>
        <fullName evidence="11">Phosphatidylinositol glycan anchor biosynthesis class U protein-like</fullName>
    </submittedName>
</protein>
<dbReference type="Pfam" id="PF06728">
    <property type="entry name" value="PIG-U"/>
    <property type="match status" value="1"/>
</dbReference>
<keyword evidence="4" id="KW-0337">GPI-anchor biosynthesis</keyword>
<dbReference type="GO" id="GO:0042765">
    <property type="term" value="C:GPI-anchor transamidase complex"/>
    <property type="evidence" value="ECO:0007669"/>
    <property type="project" value="InterPro"/>
</dbReference>
<comment type="subcellular location">
    <subcellularLocation>
        <location evidence="1">Endoplasmic reticulum membrane</location>
        <topology evidence="1">Multi-pass membrane protein</topology>
    </subcellularLocation>
</comment>
<dbReference type="InParanoid" id="A0A6P6Y1F8"/>
<dbReference type="PANTHER" id="PTHR13121">
    <property type="entry name" value="GPI TRANSAMIDASE COMPONENT PIG-U"/>
    <property type="match status" value="1"/>
</dbReference>
<dbReference type="FunCoup" id="A0A6P6Y1F8">
    <property type="interactions" value="1471"/>
</dbReference>
<feature type="transmembrane region" description="Helical" evidence="9">
    <location>
        <begin position="301"/>
        <end position="319"/>
    </location>
</feature>
<feature type="transmembrane region" description="Helical" evidence="9">
    <location>
        <begin position="275"/>
        <end position="295"/>
    </location>
</feature>
<dbReference type="GO" id="GO:0016255">
    <property type="term" value="P:attachment of GPI anchor to protein"/>
    <property type="evidence" value="ECO:0007669"/>
    <property type="project" value="InterPro"/>
</dbReference>
<reference evidence="11" key="1">
    <citation type="submission" date="2025-08" db="UniProtKB">
        <authorList>
            <consortium name="RefSeq"/>
        </authorList>
    </citation>
    <scope>IDENTIFICATION</scope>
    <source>
        <strain evidence="11">Airmid</strain>
    </source>
</reference>
<dbReference type="RefSeq" id="XP_027198936.1">
    <property type="nucleotide sequence ID" value="XM_027343135.1"/>
</dbReference>
<evidence type="ECO:0000256" key="5">
    <source>
        <dbReference type="ARBA" id="ARBA00022692"/>
    </source>
</evidence>
<evidence type="ECO:0000256" key="7">
    <source>
        <dbReference type="ARBA" id="ARBA00022989"/>
    </source>
</evidence>
<evidence type="ECO:0000256" key="3">
    <source>
        <dbReference type="ARBA" id="ARBA00010026"/>
    </source>
</evidence>
<gene>
    <name evidence="11" type="primary">LOC113793152</name>
</gene>
<proteinExistence type="inferred from homology"/>
<sequence>MMAFGNWKLIFVIALGVFLRFSFRYSSYYGEISKRVEVSSPVSAWIRVVEGVKLKQLNIQPYDGNTFHESPIFLNFYQFIVNNLSEFQIVIFFILIDMMTAFILSNVSIMQLNSMKIIEKNRLKIYLKDNDDKKSCEKLFINPATIYDCAEWIIWIYALSPYSILPCVAQSTQVLQNFLISLIMLTASNGQRFLSFSLLALSVVNTFYSLIFLPPVILILENSAKNTDDSKPQQLTIRLKSLVYSLFIFMAILISFLLLCLWIENGSIQFIHSTYVFMWTVSDLTPNIGLFWYFFAEMFDHFRTFFIWVFQINYFLYLIPLTLKLNENPYFLFMITLINHSIFKPYPTVSDFALYLCMLPQWSHLFEYMKSTLVVSGTIATTSVLAPILWYLWIVLGTANSNFYFGITLAFNIGQIFLLTDLIFAYIKREFYFNNIELYKIYKKTGKSLPVELRYN</sequence>
<evidence type="ECO:0000256" key="6">
    <source>
        <dbReference type="ARBA" id="ARBA00022824"/>
    </source>
</evidence>
<evidence type="ECO:0000256" key="1">
    <source>
        <dbReference type="ARBA" id="ARBA00004477"/>
    </source>
</evidence>
<dbReference type="KEGG" id="dpte:113793152"/>
<keyword evidence="10" id="KW-1185">Reference proteome</keyword>
<keyword evidence="5 9" id="KW-0812">Transmembrane</keyword>
<evidence type="ECO:0000256" key="2">
    <source>
        <dbReference type="ARBA" id="ARBA00004687"/>
    </source>
</evidence>
<dbReference type="OrthoDB" id="549017at2759"/>
<keyword evidence="6" id="KW-0256">Endoplasmic reticulum</keyword>
<comment type="similarity">
    <text evidence="3">Belongs to the PIGU family.</text>
</comment>
<dbReference type="GO" id="GO:0006506">
    <property type="term" value="P:GPI anchor biosynthetic process"/>
    <property type="evidence" value="ECO:0007669"/>
    <property type="project" value="UniProtKB-UniPathway"/>
</dbReference>
<comment type="pathway">
    <text evidence="2">Glycolipid biosynthesis; glycosylphosphatidylinositol-anchor biosynthesis.</text>
</comment>
<organism evidence="10 11">
    <name type="scientific">Dermatophagoides pteronyssinus</name>
    <name type="common">European house dust mite</name>
    <dbReference type="NCBI Taxonomy" id="6956"/>
    <lineage>
        <taxon>Eukaryota</taxon>
        <taxon>Metazoa</taxon>
        <taxon>Ecdysozoa</taxon>
        <taxon>Arthropoda</taxon>
        <taxon>Chelicerata</taxon>
        <taxon>Arachnida</taxon>
        <taxon>Acari</taxon>
        <taxon>Acariformes</taxon>
        <taxon>Sarcoptiformes</taxon>
        <taxon>Astigmata</taxon>
        <taxon>Psoroptidia</taxon>
        <taxon>Analgoidea</taxon>
        <taxon>Pyroglyphidae</taxon>
        <taxon>Dermatophagoidinae</taxon>
        <taxon>Dermatophagoides</taxon>
    </lineage>
</organism>
<evidence type="ECO:0000313" key="11">
    <source>
        <dbReference type="RefSeq" id="XP_027198936.1"/>
    </source>
</evidence>
<dbReference type="AlphaFoldDB" id="A0A6P6Y1F8"/>
<keyword evidence="8 9" id="KW-0472">Membrane</keyword>
<dbReference type="UniPathway" id="UPA00196"/>
<dbReference type="InterPro" id="IPR009600">
    <property type="entry name" value="PIG-U"/>
</dbReference>
<evidence type="ECO:0000256" key="8">
    <source>
        <dbReference type="ARBA" id="ARBA00023136"/>
    </source>
</evidence>
<keyword evidence="7 9" id="KW-1133">Transmembrane helix</keyword>
<feature type="transmembrane region" description="Helical" evidence="9">
    <location>
        <begin position="242"/>
        <end position="263"/>
    </location>
</feature>
<dbReference type="PANTHER" id="PTHR13121:SF0">
    <property type="entry name" value="PHOSPHATIDYLINOSITOL GLYCAN ANCHOR BIOSYNTHESIS CLASS U PROTEIN"/>
    <property type="match status" value="1"/>
</dbReference>
<feature type="transmembrane region" description="Helical" evidence="9">
    <location>
        <begin position="193"/>
        <end position="220"/>
    </location>
</feature>
<accession>A0A6P6Y1F8</accession>
<dbReference type="Proteomes" id="UP000515146">
    <property type="component" value="Unplaced"/>
</dbReference>
<evidence type="ECO:0000313" key="10">
    <source>
        <dbReference type="Proteomes" id="UP000515146"/>
    </source>
</evidence>
<evidence type="ECO:0000256" key="9">
    <source>
        <dbReference type="SAM" id="Phobius"/>
    </source>
</evidence>
<dbReference type="CTD" id="34185"/>
<dbReference type="OMA" id="LWYLWIV"/>
<feature type="transmembrane region" description="Helical" evidence="9">
    <location>
        <begin position="373"/>
        <end position="396"/>
    </location>
</feature>
<evidence type="ECO:0000256" key="4">
    <source>
        <dbReference type="ARBA" id="ARBA00022502"/>
    </source>
</evidence>
<name>A0A6P6Y1F8_DERPT</name>
<feature type="transmembrane region" description="Helical" evidence="9">
    <location>
        <begin position="402"/>
        <end position="427"/>
    </location>
</feature>
<feature type="transmembrane region" description="Helical" evidence="9">
    <location>
        <begin position="89"/>
        <end position="112"/>
    </location>
</feature>